<keyword evidence="2" id="KW-0812">Transmembrane</keyword>
<evidence type="ECO:0000313" key="3">
    <source>
        <dbReference type="EMBL" id="QDT65365.1"/>
    </source>
</evidence>
<dbReference type="KEGG" id="chya:V22_26180"/>
<dbReference type="PANTHER" id="PTHR37947">
    <property type="entry name" value="BLL2462 PROTEIN"/>
    <property type="match status" value="1"/>
</dbReference>
<dbReference type="SUPFAM" id="SSF53300">
    <property type="entry name" value="vWA-like"/>
    <property type="match status" value="1"/>
</dbReference>
<feature type="compositionally biased region" description="Acidic residues" evidence="1">
    <location>
        <begin position="176"/>
        <end position="185"/>
    </location>
</feature>
<evidence type="ECO:0000256" key="2">
    <source>
        <dbReference type="SAM" id="Phobius"/>
    </source>
</evidence>
<gene>
    <name evidence="3" type="ORF">V22_26180</name>
</gene>
<reference evidence="3 4" key="1">
    <citation type="submission" date="2019-02" db="EMBL/GenBank/DDBJ databases">
        <title>Deep-cultivation of Planctomycetes and their phenomic and genomic characterization uncovers novel biology.</title>
        <authorList>
            <person name="Wiegand S."/>
            <person name="Jogler M."/>
            <person name="Boedeker C."/>
            <person name="Pinto D."/>
            <person name="Vollmers J."/>
            <person name="Rivas-Marin E."/>
            <person name="Kohn T."/>
            <person name="Peeters S.H."/>
            <person name="Heuer A."/>
            <person name="Rast P."/>
            <person name="Oberbeckmann S."/>
            <person name="Bunk B."/>
            <person name="Jeske O."/>
            <person name="Meyerdierks A."/>
            <person name="Storesund J.E."/>
            <person name="Kallscheuer N."/>
            <person name="Luecker S."/>
            <person name="Lage O.M."/>
            <person name="Pohl T."/>
            <person name="Merkel B.J."/>
            <person name="Hornburger P."/>
            <person name="Mueller R.-W."/>
            <person name="Bruemmer F."/>
            <person name="Labrenz M."/>
            <person name="Spormann A.M."/>
            <person name="Op den Camp H."/>
            <person name="Overmann J."/>
            <person name="Amann R."/>
            <person name="Jetten M.S.M."/>
            <person name="Mascher T."/>
            <person name="Medema M.H."/>
            <person name="Devos D.P."/>
            <person name="Kaster A.-K."/>
            <person name="Ovreas L."/>
            <person name="Rohde M."/>
            <person name="Galperin M.Y."/>
            <person name="Jogler C."/>
        </authorList>
    </citation>
    <scope>NUCLEOTIDE SEQUENCE [LARGE SCALE GENOMIC DNA]</scope>
    <source>
        <strain evidence="3 4">V22</strain>
    </source>
</reference>
<dbReference type="Proteomes" id="UP000319976">
    <property type="component" value="Chromosome"/>
</dbReference>
<dbReference type="AlphaFoldDB" id="A0A517TAH1"/>
<dbReference type="Gene3D" id="3.40.50.410">
    <property type="entry name" value="von Willebrand factor, type A domain"/>
    <property type="match status" value="1"/>
</dbReference>
<evidence type="ECO:0000313" key="4">
    <source>
        <dbReference type="Proteomes" id="UP000319976"/>
    </source>
</evidence>
<dbReference type="RefSeq" id="WP_145263295.1">
    <property type="nucleotide sequence ID" value="NZ_CP036316.1"/>
</dbReference>
<dbReference type="InterPro" id="IPR036465">
    <property type="entry name" value="vWFA_dom_sf"/>
</dbReference>
<keyword evidence="4" id="KW-1185">Reference proteome</keyword>
<dbReference type="InterPro" id="IPR029062">
    <property type="entry name" value="Class_I_gatase-like"/>
</dbReference>
<dbReference type="SUPFAM" id="SSF52317">
    <property type="entry name" value="Class I glutamine amidotransferase-like"/>
    <property type="match status" value="1"/>
</dbReference>
<proteinExistence type="predicted"/>
<dbReference type="EMBL" id="CP036316">
    <property type="protein sequence ID" value="QDT65365.1"/>
    <property type="molecule type" value="Genomic_DNA"/>
</dbReference>
<feature type="region of interest" description="Disordered" evidence="1">
    <location>
        <begin position="169"/>
        <end position="188"/>
    </location>
</feature>
<dbReference type="PANTHER" id="PTHR37947:SF1">
    <property type="entry name" value="BLL2462 PROTEIN"/>
    <property type="match status" value="1"/>
</dbReference>
<evidence type="ECO:0000256" key="1">
    <source>
        <dbReference type="SAM" id="MobiDB-lite"/>
    </source>
</evidence>
<dbReference type="Gene3D" id="3.40.50.880">
    <property type="match status" value="1"/>
</dbReference>
<feature type="transmembrane region" description="Helical" evidence="2">
    <location>
        <begin position="68"/>
        <end position="86"/>
    </location>
</feature>
<dbReference type="OrthoDB" id="224647at2"/>
<evidence type="ECO:0008006" key="5">
    <source>
        <dbReference type="Google" id="ProtNLM"/>
    </source>
</evidence>
<keyword evidence="2" id="KW-0472">Membrane</keyword>
<keyword evidence="2" id="KW-1133">Transmembrane helix</keyword>
<accession>A0A517TAH1</accession>
<sequence length="840" mass="93161">MTLYSPFAKFAQVALFAQDETSLRVIEWSLPETNLGWTLTLGLFLLVAAWTVFVYLRDTKEFSPIITAWLTLLRVSVLVGLFVILLNPQERIQQIITRPSRLAVLVDTSLSMSDPEQLPPATADDSWSSRTRAEAVVELLDQSPALDQLRKVHDLHLYAFDSELRELGVLPQRNDEESESTEDEKPEQLDLEKLLTPAGRETRLGEAMAELLKTAGGPTLAGVVVVSDGGLNSGLDVSAALSAAEKEDRPVRIATVGVGDTRLPTNVAITTLRAPTDIRFSSERAEQDPFEVTAFLKSQGLAGQTVKVKLLRHPVGTVEETATEVDAVDVQLPEDDSPLEVVFTQQPDIAGKFRYLARVDAPEGVRDYRDDDNSRDLTINFLQRNTSVLLIAGGPTRDYRFARNLLYRSSTFDVDVWLQTVSPFEFASVSQESDDLLTSFPPDFPERPVADRLTEENAARTYDVVIAFDVDWSQLLPEQLEQLNNWVRRQRGGLILVAGDVFTATLAQEDEELNDIRDLYPVVLAKRFLFDATETDTTQPWPIGMTTAGEEAGFLRLSEAGSELVDVWKDFPGFYRIYPTRKAKDLATVQAVFTDPRAQAEGTPVLIATQPYGGGLVMYLGSPETWRLRALGEEYFNRFWVKAINEVGQGRLQQGDGPGVLLLDRSDFLLGETVRVRLQLNNVDEAAMADDLKLFVTGPKGRSLYPAGIALNADPLNPGQFIGSFRAATPGGHEIAVPLSDADSDDQLTANITVLVPQLERIDPRQNQGLLSRIAEETSSEYLPINTAAERLPQLFTTSAADAVRINESLQTLWDRQWLLLLLIGLLALEWLTRKILKLA</sequence>
<feature type="transmembrane region" description="Helical" evidence="2">
    <location>
        <begin position="35"/>
        <end position="56"/>
    </location>
</feature>
<organism evidence="3 4">
    <name type="scientific">Calycomorphotria hydatis</name>
    <dbReference type="NCBI Taxonomy" id="2528027"/>
    <lineage>
        <taxon>Bacteria</taxon>
        <taxon>Pseudomonadati</taxon>
        <taxon>Planctomycetota</taxon>
        <taxon>Planctomycetia</taxon>
        <taxon>Planctomycetales</taxon>
        <taxon>Planctomycetaceae</taxon>
        <taxon>Calycomorphotria</taxon>
    </lineage>
</organism>
<protein>
    <recommendedName>
        <fullName evidence="5">VWFA domain-containing protein</fullName>
    </recommendedName>
</protein>
<name>A0A517TAH1_9PLAN</name>